<keyword evidence="2" id="KW-1185">Reference proteome</keyword>
<name>E9GC40_DAPPU</name>
<dbReference type="AlphaFoldDB" id="E9GC40"/>
<gene>
    <name evidence="1" type="ORF">DAPPUDRAFT_100774</name>
</gene>
<dbReference type="KEGG" id="dpx:DAPPUDRAFT_100774"/>
<reference evidence="1 2" key="1">
    <citation type="journal article" date="2011" name="Science">
        <title>The ecoresponsive genome of Daphnia pulex.</title>
        <authorList>
            <person name="Colbourne J.K."/>
            <person name="Pfrender M.E."/>
            <person name="Gilbert D."/>
            <person name="Thomas W.K."/>
            <person name="Tucker A."/>
            <person name="Oakley T.H."/>
            <person name="Tokishita S."/>
            <person name="Aerts A."/>
            <person name="Arnold G.J."/>
            <person name="Basu M.K."/>
            <person name="Bauer D.J."/>
            <person name="Caceres C.E."/>
            <person name="Carmel L."/>
            <person name="Casola C."/>
            <person name="Choi J.H."/>
            <person name="Detter J.C."/>
            <person name="Dong Q."/>
            <person name="Dusheyko S."/>
            <person name="Eads B.D."/>
            <person name="Frohlich T."/>
            <person name="Geiler-Samerotte K.A."/>
            <person name="Gerlach D."/>
            <person name="Hatcher P."/>
            <person name="Jogdeo S."/>
            <person name="Krijgsveld J."/>
            <person name="Kriventseva E.V."/>
            <person name="Kultz D."/>
            <person name="Laforsch C."/>
            <person name="Lindquist E."/>
            <person name="Lopez J."/>
            <person name="Manak J.R."/>
            <person name="Muller J."/>
            <person name="Pangilinan J."/>
            <person name="Patwardhan R.P."/>
            <person name="Pitluck S."/>
            <person name="Pritham E.J."/>
            <person name="Rechtsteiner A."/>
            <person name="Rho M."/>
            <person name="Rogozin I.B."/>
            <person name="Sakarya O."/>
            <person name="Salamov A."/>
            <person name="Schaack S."/>
            <person name="Shapiro H."/>
            <person name="Shiga Y."/>
            <person name="Skalitzky C."/>
            <person name="Smith Z."/>
            <person name="Souvorov A."/>
            <person name="Sung W."/>
            <person name="Tang Z."/>
            <person name="Tsuchiya D."/>
            <person name="Tu H."/>
            <person name="Vos H."/>
            <person name="Wang M."/>
            <person name="Wolf Y.I."/>
            <person name="Yamagata H."/>
            <person name="Yamada T."/>
            <person name="Ye Y."/>
            <person name="Shaw J.R."/>
            <person name="Andrews J."/>
            <person name="Crease T.J."/>
            <person name="Tang H."/>
            <person name="Lucas S.M."/>
            <person name="Robertson H.M."/>
            <person name="Bork P."/>
            <person name="Koonin E.V."/>
            <person name="Zdobnov E.M."/>
            <person name="Grigoriev I.V."/>
            <person name="Lynch M."/>
            <person name="Boore J.L."/>
        </authorList>
    </citation>
    <scope>NUCLEOTIDE SEQUENCE [LARGE SCALE GENOMIC DNA]</scope>
</reference>
<evidence type="ECO:0000313" key="2">
    <source>
        <dbReference type="Proteomes" id="UP000000305"/>
    </source>
</evidence>
<organism evidence="1 2">
    <name type="scientific">Daphnia pulex</name>
    <name type="common">Water flea</name>
    <dbReference type="NCBI Taxonomy" id="6669"/>
    <lineage>
        <taxon>Eukaryota</taxon>
        <taxon>Metazoa</taxon>
        <taxon>Ecdysozoa</taxon>
        <taxon>Arthropoda</taxon>
        <taxon>Crustacea</taxon>
        <taxon>Branchiopoda</taxon>
        <taxon>Diplostraca</taxon>
        <taxon>Cladocera</taxon>
        <taxon>Anomopoda</taxon>
        <taxon>Daphniidae</taxon>
        <taxon>Daphnia</taxon>
    </lineage>
</organism>
<proteinExistence type="predicted"/>
<dbReference type="InParanoid" id="E9GC40"/>
<accession>E9GC40</accession>
<dbReference type="HOGENOM" id="CLU_1449093_0_0_1"/>
<protein>
    <submittedName>
        <fullName evidence="1">Uncharacterized protein</fullName>
    </submittedName>
</protein>
<dbReference type="Proteomes" id="UP000000305">
    <property type="component" value="Unassembled WGS sequence"/>
</dbReference>
<evidence type="ECO:0000313" key="1">
    <source>
        <dbReference type="EMBL" id="EFX82927.1"/>
    </source>
</evidence>
<sequence>MPNYSSAAQMSIAGQSACGDKKGSERSLQMANRIKKVVAAGAAGAIVGGPVGAAEAAIPTVCGTDFSNKFSASNHFSRVSIWDRHTTWSCCLWSSPSLANSVIRFRLFLHYDLQNMRLRKGPVDRLKAKSLGTEAPAEEDEPSNCPDRHLRPLVKLVKETIGGTVFVMMLHQSCKFSILCESDTIGV</sequence>
<dbReference type="EMBL" id="GL732538">
    <property type="protein sequence ID" value="EFX82927.1"/>
    <property type="molecule type" value="Genomic_DNA"/>
</dbReference>